<dbReference type="Pfam" id="PF12838">
    <property type="entry name" value="Fer4_7"/>
    <property type="match status" value="1"/>
</dbReference>
<dbReference type="GO" id="GO:0046872">
    <property type="term" value="F:metal ion binding"/>
    <property type="evidence" value="ECO:0007669"/>
    <property type="project" value="UniProtKB-KW"/>
</dbReference>
<dbReference type="SUPFAM" id="SSF46785">
    <property type="entry name" value="Winged helix' DNA-binding domain"/>
    <property type="match status" value="1"/>
</dbReference>
<dbReference type="InterPro" id="IPR017896">
    <property type="entry name" value="4Fe4S_Fe-S-bd"/>
</dbReference>
<dbReference type="Gene3D" id="3.30.70.20">
    <property type="match status" value="1"/>
</dbReference>
<dbReference type="AlphaFoldDB" id="A0A9D6V4R7"/>
<dbReference type="PROSITE" id="PS51379">
    <property type="entry name" value="4FE4S_FER_2"/>
    <property type="match status" value="2"/>
</dbReference>
<dbReference type="EMBL" id="JACRDE010000184">
    <property type="protein sequence ID" value="MBI5249142.1"/>
    <property type="molecule type" value="Genomic_DNA"/>
</dbReference>
<feature type="domain" description="4Fe-4S ferredoxin-type" evidence="4">
    <location>
        <begin position="278"/>
        <end position="306"/>
    </location>
</feature>
<dbReference type="InterPro" id="IPR036390">
    <property type="entry name" value="WH_DNA-bd_sf"/>
</dbReference>
<keyword evidence="3" id="KW-0411">Iron-sulfur</keyword>
<feature type="domain" description="4Fe-4S ferredoxin-type" evidence="4">
    <location>
        <begin position="307"/>
        <end position="336"/>
    </location>
</feature>
<proteinExistence type="predicted"/>
<reference evidence="5" key="1">
    <citation type="submission" date="2020-07" db="EMBL/GenBank/DDBJ databases">
        <title>Huge and variable diversity of episymbiotic CPR bacteria and DPANN archaea in groundwater ecosystems.</title>
        <authorList>
            <person name="He C.Y."/>
            <person name="Keren R."/>
            <person name="Whittaker M."/>
            <person name="Farag I.F."/>
            <person name="Doudna J."/>
            <person name="Cate J.H.D."/>
            <person name="Banfield J.F."/>
        </authorList>
    </citation>
    <scope>NUCLEOTIDE SEQUENCE</scope>
    <source>
        <strain evidence="5">NC_groundwater_1664_Pr3_B-0.1um_52_9</strain>
    </source>
</reference>
<dbReference type="Proteomes" id="UP000807825">
    <property type="component" value="Unassembled WGS sequence"/>
</dbReference>
<dbReference type="InterPro" id="IPR017900">
    <property type="entry name" value="4Fe4S_Fe_S_CS"/>
</dbReference>
<dbReference type="PANTHER" id="PTHR43534:SF1">
    <property type="entry name" value="4FE-4S CLUSTER CONTAINING PARA FAMILY ATPASE PROTEIN"/>
    <property type="match status" value="1"/>
</dbReference>
<name>A0A9D6V4R7_9BACT</name>
<dbReference type="SUPFAM" id="SSF54862">
    <property type="entry name" value="4Fe-4S ferredoxins"/>
    <property type="match status" value="1"/>
</dbReference>
<evidence type="ECO:0000313" key="5">
    <source>
        <dbReference type="EMBL" id="MBI5249142.1"/>
    </source>
</evidence>
<organism evidence="5 6">
    <name type="scientific">Desulfomonile tiedjei</name>
    <dbReference type="NCBI Taxonomy" id="2358"/>
    <lineage>
        <taxon>Bacteria</taxon>
        <taxon>Pseudomonadati</taxon>
        <taxon>Thermodesulfobacteriota</taxon>
        <taxon>Desulfomonilia</taxon>
        <taxon>Desulfomonilales</taxon>
        <taxon>Desulfomonilaceae</taxon>
        <taxon>Desulfomonile</taxon>
    </lineage>
</organism>
<keyword evidence="1" id="KW-0479">Metal-binding</keyword>
<evidence type="ECO:0000313" key="6">
    <source>
        <dbReference type="Proteomes" id="UP000807825"/>
    </source>
</evidence>
<protein>
    <submittedName>
        <fullName evidence="5">4Fe-4S binding protein</fullName>
    </submittedName>
</protein>
<evidence type="ECO:0000256" key="3">
    <source>
        <dbReference type="ARBA" id="ARBA00023014"/>
    </source>
</evidence>
<evidence type="ECO:0000259" key="4">
    <source>
        <dbReference type="PROSITE" id="PS51379"/>
    </source>
</evidence>
<dbReference type="PROSITE" id="PS00198">
    <property type="entry name" value="4FE4S_FER_1"/>
    <property type="match status" value="1"/>
</dbReference>
<comment type="caution">
    <text evidence="5">The sequence shown here is derived from an EMBL/GenBank/DDBJ whole genome shotgun (WGS) entry which is preliminary data.</text>
</comment>
<evidence type="ECO:0000256" key="1">
    <source>
        <dbReference type="ARBA" id="ARBA00022723"/>
    </source>
</evidence>
<dbReference type="PANTHER" id="PTHR43534">
    <property type="entry name" value="MIND SUPERFAMILY P-LOOP ATPASE CONTAINING AN INSERTED FERREDOXIN DOMAIN"/>
    <property type="match status" value="1"/>
</dbReference>
<accession>A0A9D6V4R7</accession>
<sequence length="365" mass="41596">MLGEKAYDDLVDHIRNWIFGLPDAEELMPLIKMRFTQEEAWFLSRFPHWPATLEQLSQGYGIAPDKLSKMMEAMIRKGFIYRVEGRTAVRYSFTDPVFFFYRMPGWKGEANKWDVQISPLLNRYFSDHLGVDFRSYPTKGLRTIPIAATIKDTRQVMPYEDVLQFVDKQSSFAVTTCACRHRKNVDPDSISCKHESRNCLHFGSLAEYIVQNEMGTKILREQTLEILEAAADAGLIHGISNTTSDMDTICNCCPCCCVFLEPLKVVPSSTRGHQPSNYILEINRDTCQACGLCAERCPMDAIKLVEEVLAFDPEKCLGCGVCAHKCPTGSLSLKRREADQEYPRTMGDIGRRYLIERGRDLSKVR</sequence>
<keyword evidence="2" id="KW-0408">Iron</keyword>
<evidence type="ECO:0000256" key="2">
    <source>
        <dbReference type="ARBA" id="ARBA00023004"/>
    </source>
</evidence>
<dbReference type="GO" id="GO:0051536">
    <property type="term" value="F:iron-sulfur cluster binding"/>
    <property type="evidence" value="ECO:0007669"/>
    <property type="project" value="UniProtKB-KW"/>
</dbReference>
<gene>
    <name evidence="5" type="ORF">HY912_06580</name>
</gene>